<dbReference type="GO" id="GO:0005737">
    <property type="term" value="C:cytoplasm"/>
    <property type="evidence" value="ECO:0007669"/>
    <property type="project" value="TreeGrafter"/>
</dbReference>
<comment type="catalytic activity">
    <reaction evidence="1">
        <text>1D-myo-inositol 1,3,4-trisphosphate + ATP = 1D-myo-inositol 1,3,4,6-tetrakisphosphate + ADP + H(+)</text>
        <dbReference type="Rhea" id="RHEA:20940"/>
        <dbReference type="ChEBI" id="CHEBI:15378"/>
        <dbReference type="ChEBI" id="CHEBI:30616"/>
        <dbReference type="ChEBI" id="CHEBI:57660"/>
        <dbReference type="ChEBI" id="CHEBI:58414"/>
        <dbReference type="ChEBI" id="CHEBI:456216"/>
        <dbReference type="EC" id="2.7.1.159"/>
    </reaction>
</comment>
<dbReference type="GO" id="GO:0000287">
    <property type="term" value="F:magnesium ion binding"/>
    <property type="evidence" value="ECO:0007669"/>
    <property type="project" value="InterPro"/>
</dbReference>
<keyword evidence="12" id="KW-0460">Magnesium</keyword>
<dbReference type="EC" id="2.7.1.159" evidence="6"/>
<keyword evidence="7" id="KW-0808">Transferase</keyword>
<comment type="subunit">
    <text evidence="5">Monomer.</text>
</comment>
<dbReference type="GO" id="GO:0005524">
    <property type="term" value="F:ATP binding"/>
    <property type="evidence" value="ECO:0007669"/>
    <property type="project" value="UniProtKB-KW"/>
</dbReference>
<dbReference type="AlphaFoldDB" id="A0A835PM37"/>
<dbReference type="OrthoDB" id="683795at2759"/>
<evidence type="ECO:0000256" key="8">
    <source>
        <dbReference type="ARBA" id="ARBA00022723"/>
    </source>
</evidence>
<gene>
    <name evidence="14" type="ORF">HPP92_025331</name>
</gene>
<comment type="cofactor">
    <cofactor evidence="3">
        <name>Mg(2+)</name>
        <dbReference type="ChEBI" id="CHEBI:18420"/>
    </cofactor>
</comment>
<dbReference type="Gene3D" id="3.30.1490.220">
    <property type="match status" value="1"/>
</dbReference>
<keyword evidence="15" id="KW-1185">Reference proteome</keyword>
<name>A0A835PM37_VANPL</name>
<dbReference type="EMBL" id="JADCNL010000014">
    <property type="protein sequence ID" value="KAG0452667.1"/>
    <property type="molecule type" value="Genomic_DNA"/>
</dbReference>
<evidence type="ECO:0000256" key="11">
    <source>
        <dbReference type="ARBA" id="ARBA00022840"/>
    </source>
</evidence>
<evidence type="ECO:0000313" key="15">
    <source>
        <dbReference type="Proteomes" id="UP000636800"/>
    </source>
</evidence>
<keyword evidence="10" id="KW-0418">Kinase</keyword>
<accession>A0A835PM37</accession>
<dbReference type="Pfam" id="PF05770">
    <property type="entry name" value="Ins134_P3_kin"/>
    <property type="match status" value="1"/>
</dbReference>
<reference evidence="14 15" key="1">
    <citation type="journal article" date="2020" name="Nat. Food">
        <title>A phased Vanilla planifolia genome enables genetic improvement of flavour and production.</title>
        <authorList>
            <person name="Hasing T."/>
            <person name="Tang H."/>
            <person name="Brym M."/>
            <person name="Khazi F."/>
            <person name="Huang T."/>
            <person name="Chambers A.H."/>
        </authorList>
    </citation>
    <scope>NUCLEOTIDE SEQUENCE [LARGE SCALE GENOMIC DNA]</scope>
    <source>
        <tissue evidence="14">Leaf</tissue>
    </source>
</reference>
<keyword evidence="11" id="KW-0067">ATP-binding</keyword>
<keyword evidence="9" id="KW-0547">Nucleotide-binding</keyword>
<proteinExistence type="inferred from homology"/>
<dbReference type="GO" id="GO:0052725">
    <property type="term" value="F:inositol-1,3,4-trisphosphate 6-kinase activity"/>
    <property type="evidence" value="ECO:0007669"/>
    <property type="project" value="InterPro"/>
</dbReference>
<dbReference type="InterPro" id="IPR008656">
    <property type="entry name" value="Inositol_tetrakis-P_1-kinase"/>
</dbReference>
<evidence type="ECO:0000256" key="3">
    <source>
        <dbReference type="ARBA" id="ARBA00001946"/>
    </source>
</evidence>
<dbReference type="PANTHER" id="PTHR14217:SF1">
    <property type="entry name" value="INOSITOL-TETRAKISPHOSPHATE 1-KINASE"/>
    <property type="match status" value="1"/>
</dbReference>
<feature type="domain" description="Inositol 1,3,4-trisphosphate 5/6-kinase ATP-grasp" evidence="13">
    <location>
        <begin position="275"/>
        <end position="361"/>
    </location>
</feature>
<dbReference type="PANTHER" id="PTHR14217">
    <property type="entry name" value="INOSITOL-TETRAKISPHOSPHATE 1-KINASE"/>
    <property type="match status" value="1"/>
</dbReference>
<dbReference type="Gene3D" id="3.40.50.11370">
    <property type="match status" value="1"/>
</dbReference>
<dbReference type="GO" id="GO:0032957">
    <property type="term" value="P:inositol trisphosphate metabolic process"/>
    <property type="evidence" value="ECO:0007669"/>
    <property type="project" value="InterPro"/>
</dbReference>
<dbReference type="GO" id="GO:0047325">
    <property type="term" value="F:inositol-3,4,5,6-tetrakisphosphate 1-kinase activity"/>
    <property type="evidence" value="ECO:0007669"/>
    <property type="project" value="InterPro"/>
</dbReference>
<comment type="catalytic activity">
    <reaction evidence="2">
        <text>1D-myo-inositol 1,3,4-trisphosphate + ATP = 1D-myo-inositol 1,3,4,5-tetrakisphosphate + ADP + H(+)</text>
        <dbReference type="Rhea" id="RHEA:13253"/>
        <dbReference type="ChEBI" id="CHEBI:15378"/>
        <dbReference type="ChEBI" id="CHEBI:30616"/>
        <dbReference type="ChEBI" id="CHEBI:57895"/>
        <dbReference type="ChEBI" id="CHEBI:58414"/>
        <dbReference type="ChEBI" id="CHEBI:456216"/>
        <dbReference type="EC" id="2.7.1.159"/>
    </reaction>
</comment>
<evidence type="ECO:0000256" key="12">
    <source>
        <dbReference type="ARBA" id="ARBA00022842"/>
    </source>
</evidence>
<evidence type="ECO:0000256" key="6">
    <source>
        <dbReference type="ARBA" id="ARBA00012017"/>
    </source>
</evidence>
<evidence type="ECO:0000256" key="1">
    <source>
        <dbReference type="ARBA" id="ARBA00000399"/>
    </source>
</evidence>
<evidence type="ECO:0000256" key="2">
    <source>
        <dbReference type="ARBA" id="ARBA00000680"/>
    </source>
</evidence>
<evidence type="ECO:0000256" key="7">
    <source>
        <dbReference type="ARBA" id="ARBA00022679"/>
    </source>
</evidence>
<dbReference type="Proteomes" id="UP000636800">
    <property type="component" value="Unassembled WGS sequence"/>
</dbReference>
<evidence type="ECO:0000256" key="5">
    <source>
        <dbReference type="ARBA" id="ARBA00011245"/>
    </source>
</evidence>
<evidence type="ECO:0000256" key="9">
    <source>
        <dbReference type="ARBA" id="ARBA00022741"/>
    </source>
</evidence>
<sequence length="365" mass="41188">MNPFFTEEGGGSLCISPALAVLLRRLRYSNLRVGICCQDDDARPQKETLIKGLAATHSLNCVSLSGKHEDSFNKFSEAWNGTGPVSWYITSKEYELFFSQLKSKGWRIVYVGAESDIRAKDGFSNISKLEELPITICSFNKMVTCDKLTLMIGYVMKLSREEDFAKAGIFPMYPTENGLLFVPLTFELPLAQQLRRLDALLHKATDEIIQIDASSDFSKGTVFSPAFCELKRNIEDMPEFCVLDPLNNIYPLLDRHMIQNIICKLDGFTINGQFKIRAPRFLKVDTFEISSLKDGLSEASLSFPVIVKPQVACGVSDAHDMALVFKIEDFENLFVPLPAVIQEYVDHGSWLFKFYVLGDKVFHIQ</sequence>
<organism evidence="14 15">
    <name type="scientific">Vanilla planifolia</name>
    <name type="common">Vanilla</name>
    <dbReference type="NCBI Taxonomy" id="51239"/>
    <lineage>
        <taxon>Eukaryota</taxon>
        <taxon>Viridiplantae</taxon>
        <taxon>Streptophyta</taxon>
        <taxon>Embryophyta</taxon>
        <taxon>Tracheophyta</taxon>
        <taxon>Spermatophyta</taxon>
        <taxon>Magnoliopsida</taxon>
        <taxon>Liliopsida</taxon>
        <taxon>Asparagales</taxon>
        <taxon>Orchidaceae</taxon>
        <taxon>Vanilloideae</taxon>
        <taxon>Vanilleae</taxon>
        <taxon>Vanilla</taxon>
    </lineage>
</organism>
<comment type="caution">
    <text evidence="14">The sequence shown here is derived from an EMBL/GenBank/DDBJ whole genome shotgun (WGS) entry which is preliminary data.</text>
</comment>
<comment type="similarity">
    <text evidence="4">Belongs to the ITPK1 family.</text>
</comment>
<evidence type="ECO:0000256" key="10">
    <source>
        <dbReference type="ARBA" id="ARBA00022777"/>
    </source>
</evidence>
<keyword evidence="8" id="KW-0479">Metal-binding</keyword>
<evidence type="ECO:0000256" key="4">
    <source>
        <dbReference type="ARBA" id="ARBA00009601"/>
    </source>
</evidence>
<dbReference type="SUPFAM" id="SSF56059">
    <property type="entry name" value="Glutathione synthetase ATP-binding domain-like"/>
    <property type="match status" value="1"/>
</dbReference>
<dbReference type="InterPro" id="IPR040464">
    <property type="entry name" value="InsP(3)kin_ATP-grasp"/>
</dbReference>
<evidence type="ECO:0000313" key="14">
    <source>
        <dbReference type="EMBL" id="KAG0452667.1"/>
    </source>
</evidence>
<protein>
    <recommendedName>
        <fullName evidence="6">inositol-1,3,4-trisphosphate 5/6-kinase</fullName>
        <ecNumber evidence="6">2.7.1.159</ecNumber>
    </recommendedName>
</protein>
<dbReference type="GO" id="GO:0052726">
    <property type="term" value="F:inositol-1,3,4-trisphosphate 5-kinase activity"/>
    <property type="evidence" value="ECO:0007669"/>
    <property type="project" value="InterPro"/>
</dbReference>
<evidence type="ECO:0000259" key="13">
    <source>
        <dbReference type="Pfam" id="PF05770"/>
    </source>
</evidence>